<organism evidence="3 4">
    <name type="scientific">Nitratireductor aquibiodomus RA22</name>
    <dbReference type="NCBI Taxonomy" id="1189611"/>
    <lineage>
        <taxon>Bacteria</taxon>
        <taxon>Pseudomonadati</taxon>
        <taxon>Pseudomonadota</taxon>
        <taxon>Alphaproteobacteria</taxon>
        <taxon>Hyphomicrobiales</taxon>
        <taxon>Phyllobacteriaceae</taxon>
        <taxon>Nitratireductor</taxon>
    </lineage>
</organism>
<dbReference type="RefSeq" id="WP_007009979.1">
    <property type="nucleotide sequence ID" value="NZ_AJXZ01000049.1"/>
</dbReference>
<gene>
    <name evidence="3" type="ORF">A33O_18539</name>
</gene>
<dbReference type="InterPro" id="IPR009936">
    <property type="entry name" value="DUF1468"/>
</dbReference>
<comment type="caution">
    <text evidence="3">The sequence shown here is derived from an EMBL/GenBank/DDBJ whole genome shotgun (WGS) entry which is preliminary data.</text>
</comment>
<evidence type="ECO:0000256" key="1">
    <source>
        <dbReference type="SAM" id="Phobius"/>
    </source>
</evidence>
<dbReference type="AlphaFoldDB" id="I5BSX0"/>
<feature type="transmembrane region" description="Helical" evidence="1">
    <location>
        <begin position="88"/>
        <end position="108"/>
    </location>
</feature>
<feature type="transmembrane region" description="Helical" evidence="1">
    <location>
        <begin position="34"/>
        <end position="51"/>
    </location>
</feature>
<evidence type="ECO:0000313" key="4">
    <source>
        <dbReference type="Proteomes" id="UP000004622"/>
    </source>
</evidence>
<dbReference type="Pfam" id="PF07331">
    <property type="entry name" value="TctB"/>
    <property type="match status" value="1"/>
</dbReference>
<protein>
    <recommendedName>
        <fullName evidence="2">DUF1468 domain-containing protein</fullName>
    </recommendedName>
</protein>
<dbReference type="PATRIC" id="fig|1189611.3.peg.3743"/>
<dbReference type="EMBL" id="AJXZ01000049">
    <property type="protein sequence ID" value="EIM72672.1"/>
    <property type="molecule type" value="Genomic_DNA"/>
</dbReference>
<keyword evidence="1" id="KW-0472">Membrane</keyword>
<keyword evidence="1" id="KW-0812">Transmembrane</keyword>
<dbReference type="Proteomes" id="UP000004622">
    <property type="component" value="Unassembled WGS sequence"/>
</dbReference>
<evidence type="ECO:0000259" key="2">
    <source>
        <dbReference type="Pfam" id="PF07331"/>
    </source>
</evidence>
<feature type="transmembrane region" description="Helical" evidence="1">
    <location>
        <begin position="7"/>
        <end position="28"/>
    </location>
</feature>
<proteinExistence type="predicted"/>
<sequence>MTNQLRDLVFSGVALVIAIATGIMAFSYPLGSSYFPRTLAIIMGGLALLFASRTLRTSGRVELSFEGDVSAALTTFASIALYVVGMRIAGFEVATFGFLVAAMLYLAVPAICF</sequence>
<accession>I5BSX0</accession>
<name>I5BSX0_9HYPH</name>
<feature type="domain" description="DUF1468" evidence="2">
    <location>
        <begin position="10"/>
        <end position="103"/>
    </location>
</feature>
<keyword evidence="1" id="KW-1133">Transmembrane helix</keyword>
<reference evidence="3 4" key="1">
    <citation type="journal article" date="2012" name="J. Bacteriol.">
        <title>Genome Sequence of Nitratireductor aquibiodomus Strain RA22.</title>
        <authorList>
            <person name="Singh A."/>
            <person name="Jangir P.K."/>
            <person name="Kumari C."/>
            <person name="Sharma R."/>
        </authorList>
    </citation>
    <scope>NUCLEOTIDE SEQUENCE [LARGE SCALE GENOMIC DNA]</scope>
    <source>
        <strain evidence="3 4">RA22</strain>
    </source>
</reference>
<evidence type="ECO:0000313" key="3">
    <source>
        <dbReference type="EMBL" id="EIM72672.1"/>
    </source>
</evidence>